<comment type="caution">
    <text evidence="1">The sequence shown here is derived from an EMBL/GenBank/DDBJ whole genome shotgun (WGS) entry which is preliminary data.</text>
</comment>
<sequence length="477" mass="47065">MSDRRVFRWAPTSARLLIGTIISICAVVAVVTAVSVPWPTVVREPLSVPATPAPAASVVACDGALLSIGRDPTNAADISIAAPQSVVVGVAEGAPPTEQRLETTDVGPGPLAYTAPPIDDQAVDVAASGAATASADDLAGFAASACRPPLLDSWLVGGSGATGAADLVLLANPGTVPATVQLTVFGAAGAQTPPGGVDLVVAPGTQRVVPLAGIALGEETPVVRVSAVGAPIRASLQASITRTLTPGGVDQVGPVAQADTTEVITGITVSRRSGAEDGAAGSPAPDADDDVTVLRMLSPSAAATAHVTVTAVGSTGQLRDPQEVALEAGKPIELALDGLTAGSYTVAIDADAPVVAAVWQATGVGAGDDFAWYTPAPEVSVSSLFATPGGPTPALSVVNPSGEPVAVTVTAVDGGSPLQVTVPASGSVSVRLSARTVYRFEPEAPVRAGLSFAGDGALAGVPVWPSDVATAEIVVYP</sequence>
<keyword evidence="2" id="KW-1185">Reference proteome</keyword>
<evidence type="ECO:0000313" key="1">
    <source>
        <dbReference type="EMBL" id="GAA5095789.1"/>
    </source>
</evidence>
<dbReference type="EMBL" id="BAABKZ010000002">
    <property type="protein sequence ID" value="GAA5095789.1"/>
    <property type="molecule type" value="Genomic_DNA"/>
</dbReference>
<evidence type="ECO:0000313" key="2">
    <source>
        <dbReference type="Proteomes" id="UP001501407"/>
    </source>
</evidence>
<dbReference type="RefSeq" id="WP_194414099.1">
    <property type="nucleotide sequence ID" value="NZ_BAABKZ010000002.1"/>
</dbReference>
<reference evidence="2" key="1">
    <citation type="journal article" date="2019" name="Int. J. Syst. Evol. Microbiol.">
        <title>The Global Catalogue of Microorganisms (GCM) 10K type strain sequencing project: providing services to taxonomists for standard genome sequencing and annotation.</title>
        <authorList>
            <consortium name="The Broad Institute Genomics Platform"/>
            <consortium name="The Broad Institute Genome Sequencing Center for Infectious Disease"/>
            <person name="Wu L."/>
            <person name="Ma J."/>
        </authorList>
    </citation>
    <scope>NUCLEOTIDE SEQUENCE [LARGE SCALE GENOMIC DNA]</scope>
    <source>
        <strain evidence="2">JCM 18959</strain>
    </source>
</reference>
<dbReference type="Pfam" id="PF18986">
    <property type="entry name" value="DUF5719"/>
    <property type="match status" value="1"/>
</dbReference>
<dbReference type="InterPro" id="IPR043777">
    <property type="entry name" value="DUF5719"/>
</dbReference>
<accession>A0ABP9MIZ1</accession>
<evidence type="ECO:0008006" key="3">
    <source>
        <dbReference type="Google" id="ProtNLM"/>
    </source>
</evidence>
<name>A0ABP9MIZ1_9MICO</name>
<gene>
    <name evidence="1" type="ORF">GCM10025760_28510</name>
</gene>
<dbReference type="Proteomes" id="UP001501407">
    <property type="component" value="Unassembled WGS sequence"/>
</dbReference>
<protein>
    <recommendedName>
        <fullName evidence="3">Large extracellular alpha-helical protein</fullName>
    </recommendedName>
</protein>
<organism evidence="1 2">
    <name type="scientific">Microbacterium yannicii</name>
    <dbReference type="NCBI Taxonomy" id="671622"/>
    <lineage>
        <taxon>Bacteria</taxon>
        <taxon>Bacillati</taxon>
        <taxon>Actinomycetota</taxon>
        <taxon>Actinomycetes</taxon>
        <taxon>Micrococcales</taxon>
        <taxon>Microbacteriaceae</taxon>
        <taxon>Microbacterium</taxon>
    </lineage>
</organism>
<proteinExistence type="predicted"/>